<organism evidence="2 3">
    <name type="scientific">Lithospermum erythrorhizon</name>
    <name type="common">Purple gromwell</name>
    <name type="synonym">Lithospermum officinale var. erythrorhizon</name>
    <dbReference type="NCBI Taxonomy" id="34254"/>
    <lineage>
        <taxon>Eukaryota</taxon>
        <taxon>Viridiplantae</taxon>
        <taxon>Streptophyta</taxon>
        <taxon>Embryophyta</taxon>
        <taxon>Tracheophyta</taxon>
        <taxon>Spermatophyta</taxon>
        <taxon>Magnoliopsida</taxon>
        <taxon>eudicotyledons</taxon>
        <taxon>Gunneridae</taxon>
        <taxon>Pentapetalae</taxon>
        <taxon>asterids</taxon>
        <taxon>lamiids</taxon>
        <taxon>Boraginales</taxon>
        <taxon>Boraginaceae</taxon>
        <taxon>Boraginoideae</taxon>
        <taxon>Lithospermeae</taxon>
        <taxon>Lithospermum</taxon>
    </lineage>
</organism>
<protein>
    <submittedName>
        <fullName evidence="2">Uncharacterized protein</fullName>
    </submittedName>
</protein>
<sequence>MLSDPMENHSVDPKEGCFFLREELNAPFPHKASALTSTTRPPVAIPEEEICHRKGKAPMLAYDRNYLETPFQLAKEKGAAQEAEKSWVVEKAVLVSERDALQIRCKELEKARAADELRATEALFQAKK</sequence>
<dbReference type="EMBL" id="BAABME010001530">
    <property type="protein sequence ID" value="GAA0150110.1"/>
    <property type="molecule type" value="Genomic_DNA"/>
</dbReference>
<feature type="coiled-coil region" evidence="1">
    <location>
        <begin position="91"/>
        <end position="118"/>
    </location>
</feature>
<accession>A0AAV3PIF9</accession>
<keyword evidence="3" id="KW-1185">Reference proteome</keyword>
<dbReference type="AlphaFoldDB" id="A0AAV3PIF9"/>
<dbReference type="Proteomes" id="UP001454036">
    <property type="component" value="Unassembled WGS sequence"/>
</dbReference>
<gene>
    <name evidence="2" type="ORF">LIER_09121</name>
</gene>
<evidence type="ECO:0000313" key="3">
    <source>
        <dbReference type="Proteomes" id="UP001454036"/>
    </source>
</evidence>
<proteinExistence type="predicted"/>
<evidence type="ECO:0000256" key="1">
    <source>
        <dbReference type="SAM" id="Coils"/>
    </source>
</evidence>
<reference evidence="2 3" key="1">
    <citation type="submission" date="2024-01" db="EMBL/GenBank/DDBJ databases">
        <title>The complete chloroplast genome sequence of Lithospermum erythrorhizon: insights into the phylogenetic relationship among Boraginaceae species and the maternal lineages of purple gromwells.</title>
        <authorList>
            <person name="Okada T."/>
            <person name="Watanabe K."/>
        </authorList>
    </citation>
    <scope>NUCLEOTIDE SEQUENCE [LARGE SCALE GENOMIC DNA]</scope>
</reference>
<evidence type="ECO:0000313" key="2">
    <source>
        <dbReference type="EMBL" id="GAA0150110.1"/>
    </source>
</evidence>
<name>A0AAV3PIF9_LITER</name>
<comment type="caution">
    <text evidence="2">The sequence shown here is derived from an EMBL/GenBank/DDBJ whole genome shotgun (WGS) entry which is preliminary data.</text>
</comment>
<keyword evidence="1" id="KW-0175">Coiled coil</keyword>